<dbReference type="PANTHER" id="PTHR34807">
    <property type="entry name" value="OS08G0270800 PROTEIN"/>
    <property type="match status" value="1"/>
</dbReference>
<keyword evidence="1" id="KW-1185">Reference proteome</keyword>
<evidence type="ECO:0000313" key="2">
    <source>
        <dbReference type="RefSeq" id="XP_071903647.1"/>
    </source>
</evidence>
<dbReference type="GeneID" id="113738772"/>
<reference evidence="2" key="1">
    <citation type="submission" date="2025-08" db="UniProtKB">
        <authorList>
            <consortium name="RefSeq"/>
        </authorList>
    </citation>
    <scope>IDENTIFICATION</scope>
    <source>
        <tissue evidence="2">Leaves</tissue>
    </source>
</reference>
<accession>A0ABM4U8N8</accession>
<organism evidence="1 2">
    <name type="scientific">Coffea arabica</name>
    <name type="common">Arabian coffee</name>
    <dbReference type="NCBI Taxonomy" id="13443"/>
    <lineage>
        <taxon>Eukaryota</taxon>
        <taxon>Viridiplantae</taxon>
        <taxon>Streptophyta</taxon>
        <taxon>Embryophyta</taxon>
        <taxon>Tracheophyta</taxon>
        <taxon>Spermatophyta</taxon>
        <taxon>Magnoliopsida</taxon>
        <taxon>eudicotyledons</taxon>
        <taxon>Gunneridae</taxon>
        <taxon>Pentapetalae</taxon>
        <taxon>asterids</taxon>
        <taxon>lamiids</taxon>
        <taxon>Gentianales</taxon>
        <taxon>Rubiaceae</taxon>
        <taxon>Ixoroideae</taxon>
        <taxon>Gardenieae complex</taxon>
        <taxon>Bertiereae - Coffeeae clade</taxon>
        <taxon>Coffeeae</taxon>
        <taxon>Coffea</taxon>
    </lineage>
</organism>
<dbReference type="PANTHER" id="PTHR34807:SF6">
    <property type="entry name" value="MYB-CC TYPE TRANSCRIPTION FACTOR LHEQLE-CONTAINING DOMAIN-CONTAINING PROTEIN"/>
    <property type="match status" value="1"/>
</dbReference>
<dbReference type="RefSeq" id="XP_071903647.1">
    <property type="nucleotide sequence ID" value="XM_072047546.1"/>
</dbReference>
<proteinExistence type="predicted"/>
<name>A0ABM4U8N8_COFAR</name>
<dbReference type="Proteomes" id="UP001652660">
    <property type="component" value="Chromosome 4e"/>
</dbReference>
<protein>
    <submittedName>
        <fullName evidence="2">Uncharacterized protein isoform X1</fullName>
    </submittedName>
</protein>
<sequence length="165" mass="19216">MKRASVNLQECNGVDEEANRARLKHQALLREYLQLQKEFVSKKRKFQTAEQKRDNLVAIVKFLRRKRRYLLNCQHTPAELGSDLVDLQNVDTERAMLEEERKHATCETAVFLLQRYEAALGGRGLGEQVVREASRTEKMPRKYFIDAKGLGKKKISWRDQLTVKA</sequence>
<gene>
    <name evidence="2" type="primary">LOC113738772</name>
</gene>
<evidence type="ECO:0000313" key="1">
    <source>
        <dbReference type="Proteomes" id="UP001652660"/>
    </source>
</evidence>